<evidence type="ECO:0000313" key="1">
    <source>
        <dbReference type="EMBL" id="GMQ64141.1"/>
    </source>
</evidence>
<proteinExistence type="predicted"/>
<comment type="caution">
    <text evidence="1">The sequence shown here is derived from an EMBL/GenBank/DDBJ whole genome shotgun (WGS) entry which is preliminary data.</text>
</comment>
<accession>A0ACB5UMZ2</accession>
<reference evidence="1" key="1">
    <citation type="submission" date="2023-09" db="EMBL/GenBank/DDBJ databases">
        <title>Vallitalea sediminicola and Vallitalea maricola sp. nov., anaerobic bacteria isolated from marine sediment.</title>
        <authorList>
            <person name="Hirano S."/>
            <person name="Maeda A."/>
            <person name="Terahara T."/>
            <person name="Mori K."/>
            <person name="Hamada M."/>
            <person name="Matsumoto R."/>
            <person name="Kobayashi T."/>
        </authorList>
    </citation>
    <scope>NUCLEOTIDE SEQUENCE</scope>
    <source>
        <strain evidence="1">AN17-2</strain>
    </source>
</reference>
<keyword evidence="2" id="KW-1185">Reference proteome</keyword>
<dbReference type="EMBL" id="BTPU01000061">
    <property type="protein sequence ID" value="GMQ64141.1"/>
    <property type="molecule type" value="Genomic_DNA"/>
</dbReference>
<gene>
    <name evidence="1" type="ORF">AN2V17_33780</name>
</gene>
<organism evidence="1 2">
    <name type="scientific">Vallitalea maricola</name>
    <dbReference type="NCBI Taxonomy" id="3074433"/>
    <lineage>
        <taxon>Bacteria</taxon>
        <taxon>Bacillati</taxon>
        <taxon>Bacillota</taxon>
        <taxon>Clostridia</taxon>
        <taxon>Lachnospirales</taxon>
        <taxon>Vallitaleaceae</taxon>
        <taxon>Vallitalea</taxon>
    </lineage>
</organism>
<protein>
    <submittedName>
        <fullName evidence="1">Uncharacterized protein</fullName>
    </submittedName>
</protein>
<dbReference type="Proteomes" id="UP001374599">
    <property type="component" value="Unassembled WGS sequence"/>
</dbReference>
<sequence>MNKKDIKVIMKFPDNKENDCKKNIDNILTELYAEAIINKLKENVPEDKMVDSISNIQKLLKFNESKNY</sequence>
<evidence type="ECO:0000313" key="2">
    <source>
        <dbReference type="Proteomes" id="UP001374599"/>
    </source>
</evidence>
<name>A0ACB5UMZ2_9FIRM</name>